<dbReference type="STRING" id="181874.A0A409W389"/>
<dbReference type="PROSITE" id="PS00061">
    <property type="entry name" value="ADH_SHORT"/>
    <property type="match status" value="1"/>
</dbReference>
<dbReference type="SUPFAM" id="SSF51735">
    <property type="entry name" value="NAD(P)-binding Rossmann-fold domains"/>
    <property type="match status" value="1"/>
</dbReference>
<evidence type="ECO:0000256" key="1">
    <source>
        <dbReference type="ARBA" id="ARBA00022857"/>
    </source>
</evidence>
<dbReference type="InParanoid" id="A0A409W389"/>
<dbReference type="OrthoDB" id="191139at2759"/>
<gene>
    <name evidence="3" type="ORF">CVT24_001434</name>
</gene>
<dbReference type="PANTHER" id="PTHR43157">
    <property type="entry name" value="PHOSPHATIDYLINOSITOL-GLYCAN BIOSYNTHESIS CLASS F PROTEIN-RELATED"/>
    <property type="match status" value="1"/>
</dbReference>
<dbReference type="Pfam" id="PF00106">
    <property type="entry name" value="adh_short"/>
    <property type="match status" value="1"/>
</dbReference>
<evidence type="ECO:0000256" key="2">
    <source>
        <dbReference type="ARBA" id="ARBA00023002"/>
    </source>
</evidence>
<name>A0A409W389_9AGAR</name>
<comment type="caution">
    <text evidence="3">The sequence shown here is derived from an EMBL/GenBank/DDBJ whole genome shotgun (WGS) entry which is preliminary data.</text>
</comment>
<keyword evidence="1" id="KW-0521">NADP</keyword>
<evidence type="ECO:0000313" key="3">
    <source>
        <dbReference type="EMBL" id="PPQ73000.1"/>
    </source>
</evidence>
<dbReference type="InterPro" id="IPR020904">
    <property type="entry name" value="Sc_DH/Rdtase_CS"/>
</dbReference>
<protein>
    <recommendedName>
        <fullName evidence="5">NAD(P)-binding protein</fullName>
    </recommendedName>
</protein>
<reference evidence="3 4" key="1">
    <citation type="journal article" date="2018" name="Evol. Lett.">
        <title>Horizontal gene cluster transfer increased hallucinogenic mushroom diversity.</title>
        <authorList>
            <person name="Reynolds H.T."/>
            <person name="Vijayakumar V."/>
            <person name="Gluck-Thaler E."/>
            <person name="Korotkin H.B."/>
            <person name="Matheny P.B."/>
            <person name="Slot J.C."/>
        </authorList>
    </citation>
    <scope>NUCLEOTIDE SEQUENCE [LARGE SCALE GENOMIC DNA]</scope>
    <source>
        <strain evidence="3 4">2629</strain>
    </source>
</reference>
<keyword evidence="4" id="KW-1185">Reference proteome</keyword>
<dbReference type="InterPro" id="IPR036291">
    <property type="entry name" value="NAD(P)-bd_dom_sf"/>
</dbReference>
<proteinExistence type="predicted"/>
<dbReference type="AlphaFoldDB" id="A0A409W389"/>
<accession>A0A409W389</accession>
<dbReference type="Gene3D" id="3.40.50.720">
    <property type="entry name" value="NAD(P)-binding Rossmann-like Domain"/>
    <property type="match status" value="1"/>
</dbReference>
<dbReference type="PANTHER" id="PTHR43157:SF31">
    <property type="entry name" value="PHOSPHATIDYLINOSITOL-GLYCAN BIOSYNTHESIS CLASS F PROTEIN"/>
    <property type="match status" value="1"/>
</dbReference>
<dbReference type="Proteomes" id="UP000284842">
    <property type="component" value="Unassembled WGS sequence"/>
</dbReference>
<keyword evidence="2" id="KW-0560">Oxidoreductase</keyword>
<dbReference type="InterPro" id="IPR002347">
    <property type="entry name" value="SDR_fam"/>
</dbReference>
<evidence type="ECO:0000313" key="4">
    <source>
        <dbReference type="Proteomes" id="UP000284842"/>
    </source>
</evidence>
<dbReference type="GO" id="GO:0016491">
    <property type="term" value="F:oxidoreductase activity"/>
    <property type="evidence" value="ECO:0007669"/>
    <property type="project" value="UniProtKB-KW"/>
</dbReference>
<dbReference type="EMBL" id="NHTK01005841">
    <property type="protein sequence ID" value="PPQ73000.1"/>
    <property type="molecule type" value="Genomic_DNA"/>
</dbReference>
<organism evidence="3 4">
    <name type="scientific">Panaeolus cyanescens</name>
    <dbReference type="NCBI Taxonomy" id="181874"/>
    <lineage>
        <taxon>Eukaryota</taxon>
        <taxon>Fungi</taxon>
        <taxon>Dikarya</taxon>
        <taxon>Basidiomycota</taxon>
        <taxon>Agaricomycotina</taxon>
        <taxon>Agaricomycetes</taxon>
        <taxon>Agaricomycetidae</taxon>
        <taxon>Agaricales</taxon>
        <taxon>Agaricineae</taxon>
        <taxon>Galeropsidaceae</taxon>
        <taxon>Panaeolus</taxon>
    </lineage>
</organism>
<evidence type="ECO:0008006" key="5">
    <source>
        <dbReference type="Google" id="ProtNLM"/>
    </source>
</evidence>
<sequence length="318" mass="35137">MLGLGLLFGNSFDPATDLLDLTGKVIFISGANTGIGYHSAKLLARRGAKVYVGARNEAKGKAAVEALQAEGIGHGQVIYHECDISTPHQAKSSALEFLKREDRLDILGERFSKPECIMRAERLIYSVLNYIGVFVFTNTLLPLIEKTAKEPDSDVRVVIVSSKAHTMGPTPNPNIRFNNLDQFKNTYEKESIPYFARYCISKLALTTYSHALQRRLPSNVICVTLNPGLVHTSVGNHVKYARLANLALWLFAKRPEEGSFTTLFAAASPKVKAEAEKYKATFLMPVGVISNPSPHVLKHDMQEDLWATTEKYLADIGL</sequence>